<organism evidence="1 2">
    <name type="scientific">Panagrellus redivivus</name>
    <name type="common">Microworm</name>
    <dbReference type="NCBI Taxonomy" id="6233"/>
    <lineage>
        <taxon>Eukaryota</taxon>
        <taxon>Metazoa</taxon>
        <taxon>Ecdysozoa</taxon>
        <taxon>Nematoda</taxon>
        <taxon>Chromadorea</taxon>
        <taxon>Rhabditida</taxon>
        <taxon>Tylenchina</taxon>
        <taxon>Panagrolaimomorpha</taxon>
        <taxon>Panagrolaimoidea</taxon>
        <taxon>Panagrolaimidae</taxon>
        <taxon>Panagrellus</taxon>
    </lineage>
</organism>
<dbReference type="AlphaFoldDB" id="A0A7E4W7S6"/>
<dbReference type="Proteomes" id="UP000492821">
    <property type="component" value="Unassembled WGS sequence"/>
</dbReference>
<protein>
    <submittedName>
        <fullName evidence="2">Secreted protein</fullName>
    </submittedName>
</protein>
<proteinExistence type="predicted"/>
<accession>A0A7E4W7S6</accession>
<reference evidence="2" key="2">
    <citation type="submission" date="2020-10" db="UniProtKB">
        <authorList>
            <consortium name="WormBaseParasite"/>
        </authorList>
    </citation>
    <scope>IDENTIFICATION</scope>
</reference>
<sequence>MGFVMWCCEALPEGGAITSSMGLREARLHFRRKRIAMWGEIAWKKPALVFFLLASPVLFQRDMSSTCPFDRRTRLLATTQKGGAEEQTRQFGVEAASLKARPTTTSLSLALPPLFNVCMKYEAKLVDGNGKCALTALRRAT</sequence>
<name>A0A7E4W7S6_PANRE</name>
<evidence type="ECO:0000313" key="1">
    <source>
        <dbReference type="Proteomes" id="UP000492821"/>
    </source>
</evidence>
<evidence type="ECO:0000313" key="2">
    <source>
        <dbReference type="WBParaSite" id="Pan_g8005.t1"/>
    </source>
</evidence>
<dbReference type="WBParaSite" id="Pan_g8005.t1">
    <property type="protein sequence ID" value="Pan_g8005.t1"/>
    <property type="gene ID" value="Pan_g8005"/>
</dbReference>
<reference evidence="1" key="1">
    <citation type="journal article" date="2013" name="Genetics">
        <title>The draft genome and transcriptome of Panagrellus redivivus are shaped by the harsh demands of a free-living lifestyle.</title>
        <authorList>
            <person name="Srinivasan J."/>
            <person name="Dillman A.R."/>
            <person name="Macchietto M.G."/>
            <person name="Heikkinen L."/>
            <person name="Lakso M."/>
            <person name="Fracchia K.M."/>
            <person name="Antoshechkin I."/>
            <person name="Mortazavi A."/>
            <person name="Wong G."/>
            <person name="Sternberg P.W."/>
        </authorList>
    </citation>
    <scope>NUCLEOTIDE SEQUENCE [LARGE SCALE GENOMIC DNA]</scope>
    <source>
        <strain evidence="1">MT8872</strain>
    </source>
</reference>
<keyword evidence="1" id="KW-1185">Reference proteome</keyword>